<dbReference type="Pfam" id="PF01648">
    <property type="entry name" value="ACPS"/>
    <property type="match status" value="1"/>
</dbReference>
<dbReference type="InterPro" id="IPR050559">
    <property type="entry name" value="P-Pant_transferase_sf"/>
</dbReference>
<dbReference type="GO" id="GO:0016740">
    <property type="term" value="F:transferase activity"/>
    <property type="evidence" value="ECO:0007669"/>
    <property type="project" value="UniProtKB-KW"/>
</dbReference>
<evidence type="ECO:0000259" key="3">
    <source>
        <dbReference type="Pfam" id="PF01648"/>
    </source>
</evidence>
<dbReference type="RefSeq" id="WP_343952848.1">
    <property type="nucleotide sequence ID" value="NZ_BAAAHQ010000031.1"/>
</dbReference>
<keyword evidence="2 4" id="KW-0808">Transferase</keyword>
<evidence type="ECO:0000256" key="2">
    <source>
        <dbReference type="ARBA" id="ARBA00022679"/>
    </source>
</evidence>
<feature type="domain" description="4'-phosphopantetheinyl transferase" evidence="3">
    <location>
        <begin position="106"/>
        <end position="207"/>
    </location>
</feature>
<evidence type="ECO:0000256" key="1">
    <source>
        <dbReference type="ARBA" id="ARBA00010990"/>
    </source>
</evidence>
<comment type="caution">
    <text evidence="4">The sequence shown here is derived from an EMBL/GenBank/DDBJ whole genome shotgun (WGS) entry which is preliminary data.</text>
</comment>
<keyword evidence="5" id="KW-1185">Reference proteome</keyword>
<dbReference type="EMBL" id="BAAAHQ010000031">
    <property type="protein sequence ID" value="GAA0941794.1"/>
    <property type="molecule type" value="Genomic_DNA"/>
</dbReference>
<dbReference type="PANTHER" id="PTHR12215">
    <property type="entry name" value="PHOSPHOPANTETHEINE TRANSFERASE"/>
    <property type="match status" value="1"/>
</dbReference>
<dbReference type="InterPro" id="IPR037143">
    <property type="entry name" value="4-PPantetheinyl_Trfase_dom_sf"/>
</dbReference>
<evidence type="ECO:0000313" key="5">
    <source>
        <dbReference type="Proteomes" id="UP001501578"/>
    </source>
</evidence>
<protein>
    <submittedName>
        <fullName evidence="4">4'-phosphopantetheinyl transferase Sfp</fullName>
    </submittedName>
</protein>
<dbReference type="PANTHER" id="PTHR12215:SF10">
    <property type="entry name" value="L-AMINOADIPATE-SEMIALDEHYDE DEHYDROGENASE-PHOSPHOPANTETHEINYL TRANSFERASE"/>
    <property type="match status" value="1"/>
</dbReference>
<gene>
    <name evidence="4" type="primary">sfp</name>
    <name evidence="4" type="ORF">GCM10009560_54020</name>
</gene>
<dbReference type="Gene3D" id="3.90.470.20">
    <property type="entry name" value="4'-phosphopantetheinyl transferase domain"/>
    <property type="match status" value="2"/>
</dbReference>
<dbReference type="SUPFAM" id="SSF56214">
    <property type="entry name" value="4'-phosphopantetheinyl transferase"/>
    <property type="match status" value="2"/>
</dbReference>
<sequence length="229" mass="25007">MGCEVWWAELGDVRPWHEELLDAVERRRLARYRLPADRDRFLLGCATTRILLGGRLGVPASEVPLRRDCPDCARPHGRPRLSGDELHLSVSHSGRWVAVAVTGLGPVGVDVERVAVRGAALVAAALTRAERAELERMPDPVSGFVTYWTRKEAVLKATGDGLRVPMPHVRVSAPDRPARLLGFRGRPRLRVALTDLSPREGYACALAVAGLREVPRVVEGDASARLIAG</sequence>
<evidence type="ECO:0000313" key="4">
    <source>
        <dbReference type="EMBL" id="GAA0941794.1"/>
    </source>
</evidence>
<reference evidence="5" key="1">
    <citation type="journal article" date="2019" name="Int. J. Syst. Evol. Microbiol.">
        <title>The Global Catalogue of Microorganisms (GCM) 10K type strain sequencing project: providing services to taxonomists for standard genome sequencing and annotation.</title>
        <authorList>
            <consortium name="The Broad Institute Genomics Platform"/>
            <consortium name="The Broad Institute Genome Sequencing Center for Infectious Disease"/>
            <person name="Wu L."/>
            <person name="Ma J."/>
        </authorList>
    </citation>
    <scope>NUCLEOTIDE SEQUENCE [LARGE SCALE GENOMIC DNA]</scope>
    <source>
        <strain evidence="5">JCM 11136</strain>
    </source>
</reference>
<proteinExistence type="inferred from homology"/>
<name>A0ABP4AZY3_9ACTN</name>
<comment type="similarity">
    <text evidence="1">Belongs to the P-Pant transferase superfamily. Gsp/Sfp/HetI/AcpT family.</text>
</comment>
<accession>A0ABP4AZY3</accession>
<dbReference type="Proteomes" id="UP001501578">
    <property type="component" value="Unassembled WGS sequence"/>
</dbReference>
<organism evidence="4 5">
    <name type="scientific">Nonomuraea longicatena</name>
    <dbReference type="NCBI Taxonomy" id="83682"/>
    <lineage>
        <taxon>Bacteria</taxon>
        <taxon>Bacillati</taxon>
        <taxon>Actinomycetota</taxon>
        <taxon>Actinomycetes</taxon>
        <taxon>Streptosporangiales</taxon>
        <taxon>Streptosporangiaceae</taxon>
        <taxon>Nonomuraea</taxon>
    </lineage>
</organism>
<dbReference type="InterPro" id="IPR008278">
    <property type="entry name" value="4-PPantetheinyl_Trfase_dom"/>
</dbReference>